<comment type="catalytic activity">
    <reaction evidence="18">
        <text>a (3S)-3-hydroxyacyl-CoA + NAD(+) = a 3-oxoacyl-CoA + NADH + H(+)</text>
        <dbReference type="Rhea" id="RHEA:22432"/>
        <dbReference type="ChEBI" id="CHEBI:15378"/>
        <dbReference type="ChEBI" id="CHEBI:57318"/>
        <dbReference type="ChEBI" id="CHEBI:57540"/>
        <dbReference type="ChEBI" id="CHEBI:57945"/>
        <dbReference type="ChEBI" id="CHEBI:90726"/>
        <dbReference type="EC" id="1.1.1.35"/>
    </reaction>
</comment>
<dbReference type="InterPro" id="IPR008927">
    <property type="entry name" value="6-PGluconate_DH-like_C_sf"/>
</dbReference>
<dbReference type="Pfam" id="PF00725">
    <property type="entry name" value="3HCDH"/>
    <property type="match status" value="2"/>
</dbReference>
<evidence type="ECO:0000256" key="14">
    <source>
        <dbReference type="ARBA" id="ARBA00023239"/>
    </source>
</evidence>
<evidence type="ECO:0000259" key="20">
    <source>
        <dbReference type="Pfam" id="PF00725"/>
    </source>
</evidence>
<dbReference type="InterPro" id="IPR029045">
    <property type="entry name" value="ClpP/crotonase-like_dom_sf"/>
</dbReference>
<comment type="catalytic activity">
    <reaction evidence="17">
        <text>a 4-saturated-(3S)-3-hydroxyacyl-CoA = a (3E)-enoyl-CoA + H2O</text>
        <dbReference type="Rhea" id="RHEA:20724"/>
        <dbReference type="ChEBI" id="CHEBI:15377"/>
        <dbReference type="ChEBI" id="CHEBI:58521"/>
        <dbReference type="ChEBI" id="CHEBI:137480"/>
        <dbReference type="EC" id="4.2.1.17"/>
    </reaction>
</comment>
<evidence type="ECO:0000256" key="5">
    <source>
        <dbReference type="ARBA" id="ARBA00008750"/>
    </source>
</evidence>
<comment type="similarity">
    <text evidence="19">Belongs to the enoyl-CoA hydratase/isomerase family.</text>
</comment>
<evidence type="ECO:0000256" key="18">
    <source>
        <dbReference type="ARBA" id="ARBA00049556"/>
    </source>
</evidence>
<dbReference type="Pfam" id="PF00378">
    <property type="entry name" value="ECH_1"/>
    <property type="match status" value="1"/>
</dbReference>
<evidence type="ECO:0000256" key="13">
    <source>
        <dbReference type="ARBA" id="ARBA00023235"/>
    </source>
</evidence>
<comment type="pathway">
    <text evidence="3">Lipid metabolism; fatty acid beta-oxidation.</text>
</comment>
<evidence type="ECO:0000256" key="2">
    <source>
        <dbReference type="ARBA" id="ARBA00004275"/>
    </source>
</evidence>
<evidence type="ECO:0000256" key="15">
    <source>
        <dbReference type="ARBA" id="ARBA00023268"/>
    </source>
</evidence>
<keyword evidence="9" id="KW-0560">Oxidoreductase</keyword>
<keyword evidence="12" id="KW-0576">Peroxisome</keyword>
<comment type="pathway">
    <text evidence="4">Lipid metabolism; butanoate metabolism.</text>
</comment>
<evidence type="ECO:0000256" key="3">
    <source>
        <dbReference type="ARBA" id="ARBA00005005"/>
    </source>
</evidence>
<evidence type="ECO:0000256" key="17">
    <source>
        <dbReference type="ARBA" id="ARBA00023717"/>
    </source>
</evidence>
<comment type="function">
    <text evidence="1">Could possibly oxidize fatty acids using specific components.</text>
</comment>
<accession>A0A2A5J105</accession>
<evidence type="ECO:0000256" key="11">
    <source>
        <dbReference type="ARBA" id="ARBA00023098"/>
    </source>
</evidence>
<evidence type="ECO:0000256" key="6">
    <source>
        <dbReference type="ARBA" id="ARBA00009463"/>
    </source>
</evidence>
<dbReference type="Gene3D" id="3.90.226.10">
    <property type="entry name" value="2-enoyl-CoA Hydratase, Chain A, domain 1"/>
    <property type="match status" value="1"/>
</dbReference>
<evidence type="ECO:0000256" key="4">
    <source>
        <dbReference type="ARBA" id="ARBA00005086"/>
    </source>
</evidence>
<feature type="domain" description="3-hydroxyacyl-CoA dehydrogenase C-terminal" evidence="20">
    <location>
        <begin position="494"/>
        <end position="587"/>
    </location>
</feature>
<comment type="subcellular location">
    <subcellularLocation>
        <location evidence="2">Peroxisome</location>
    </subcellularLocation>
</comment>
<evidence type="ECO:0000313" key="22">
    <source>
        <dbReference type="EMBL" id="PCK23042.1"/>
    </source>
</evidence>
<dbReference type="Pfam" id="PF02737">
    <property type="entry name" value="3HCDH_N"/>
    <property type="match status" value="1"/>
</dbReference>
<protein>
    <submittedName>
        <fullName evidence="22">3-hydroxyacyl-CoA dehydrogenase</fullName>
    </submittedName>
</protein>
<dbReference type="GO" id="GO:0004300">
    <property type="term" value="F:enoyl-CoA hydratase activity"/>
    <property type="evidence" value="ECO:0007669"/>
    <property type="project" value="UniProtKB-EC"/>
</dbReference>
<evidence type="ECO:0000256" key="7">
    <source>
        <dbReference type="ARBA" id="ARBA00022832"/>
    </source>
</evidence>
<dbReference type="CDD" id="cd06558">
    <property type="entry name" value="crotonase-like"/>
    <property type="match status" value="1"/>
</dbReference>
<comment type="similarity">
    <text evidence="5">In the N-terminal section; belongs to the enoyl-CoA hydratase/isomerase family.</text>
</comment>
<evidence type="ECO:0000256" key="10">
    <source>
        <dbReference type="ARBA" id="ARBA00023027"/>
    </source>
</evidence>
<dbReference type="GO" id="GO:0070403">
    <property type="term" value="F:NAD+ binding"/>
    <property type="evidence" value="ECO:0007669"/>
    <property type="project" value="InterPro"/>
</dbReference>
<dbReference type="InterPro" id="IPR006176">
    <property type="entry name" value="3-OHacyl-CoA_DH_NAD-bd"/>
</dbReference>
<dbReference type="UniPathway" id="UPA00659"/>
<evidence type="ECO:0000256" key="8">
    <source>
        <dbReference type="ARBA" id="ARBA00022963"/>
    </source>
</evidence>
<comment type="catalytic activity">
    <reaction evidence="16">
        <text>a (3S)-3-hydroxyacyl-CoA = a (2E)-enoyl-CoA + H2O</text>
        <dbReference type="Rhea" id="RHEA:16105"/>
        <dbReference type="ChEBI" id="CHEBI:15377"/>
        <dbReference type="ChEBI" id="CHEBI:57318"/>
        <dbReference type="ChEBI" id="CHEBI:58856"/>
        <dbReference type="EC" id="4.2.1.17"/>
    </reaction>
</comment>
<proteinExistence type="inferred from homology"/>
<evidence type="ECO:0000256" key="19">
    <source>
        <dbReference type="RuleBase" id="RU003707"/>
    </source>
</evidence>
<dbReference type="PANTHER" id="PTHR23309">
    <property type="entry name" value="3-HYDROXYACYL-COA DEHYROGENASE"/>
    <property type="match status" value="1"/>
</dbReference>
<dbReference type="FunFam" id="3.40.50.720:FF:000009">
    <property type="entry name" value="Fatty oxidation complex, alpha subunit"/>
    <property type="match status" value="1"/>
</dbReference>
<dbReference type="SUPFAM" id="SSF52096">
    <property type="entry name" value="ClpP/crotonase"/>
    <property type="match status" value="1"/>
</dbReference>
<comment type="similarity">
    <text evidence="6">Belongs to the 3-hydroxyacyl-CoA dehydrogenase family.</text>
</comment>
<dbReference type="PROSITE" id="PS00166">
    <property type="entry name" value="ENOYL_COA_HYDRATASE"/>
    <property type="match status" value="1"/>
</dbReference>
<dbReference type="InterPro" id="IPR006108">
    <property type="entry name" value="3HC_DH_C"/>
</dbReference>
<evidence type="ECO:0000256" key="16">
    <source>
        <dbReference type="ARBA" id="ARBA00023709"/>
    </source>
</evidence>
<dbReference type="SUPFAM" id="SSF48179">
    <property type="entry name" value="6-phosphogluconate dehydrogenase C-terminal domain-like"/>
    <property type="match status" value="2"/>
</dbReference>
<feature type="domain" description="3-hydroxyacyl-CoA dehydrogenase C-terminal" evidence="20">
    <location>
        <begin position="624"/>
        <end position="708"/>
    </location>
</feature>
<keyword evidence="15" id="KW-0511">Multifunctional enzyme</keyword>
<dbReference type="Gene3D" id="1.10.1040.50">
    <property type="match status" value="1"/>
</dbReference>
<organism evidence="22 23">
    <name type="scientific">Rhodococcus qingshengii</name>
    <dbReference type="NCBI Taxonomy" id="334542"/>
    <lineage>
        <taxon>Bacteria</taxon>
        <taxon>Bacillati</taxon>
        <taxon>Actinomycetota</taxon>
        <taxon>Actinomycetes</taxon>
        <taxon>Mycobacteriales</taxon>
        <taxon>Nocardiaceae</taxon>
        <taxon>Rhodococcus</taxon>
        <taxon>Rhodococcus erythropolis group</taxon>
    </lineage>
</organism>
<evidence type="ECO:0000313" key="23">
    <source>
        <dbReference type="Proteomes" id="UP000230886"/>
    </source>
</evidence>
<dbReference type="SUPFAM" id="SSF51735">
    <property type="entry name" value="NAD(P)-binding Rossmann-fold domains"/>
    <property type="match status" value="1"/>
</dbReference>
<keyword evidence="13" id="KW-0413">Isomerase</keyword>
<dbReference type="Gene3D" id="3.40.50.720">
    <property type="entry name" value="NAD(P)-binding Rossmann-like Domain"/>
    <property type="match status" value="1"/>
</dbReference>
<reference evidence="22 23" key="1">
    <citation type="submission" date="2017-07" db="EMBL/GenBank/DDBJ databases">
        <title>Draft sequence of Rhodococcus enclensis 23b-28.</title>
        <authorList>
            <person name="Besaury L."/>
            <person name="Sancelme M."/>
            <person name="Amato P."/>
            <person name="Lallement A."/>
            <person name="Delort A.-M."/>
        </authorList>
    </citation>
    <scope>NUCLEOTIDE SEQUENCE [LARGE SCALE GENOMIC DNA]</scope>
    <source>
        <strain evidence="22 23">23b-28</strain>
    </source>
</reference>
<keyword evidence="8" id="KW-0442">Lipid degradation</keyword>
<dbReference type="GO" id="GO:0016853">
    <property type="term" value="F:isomerase activity"/>
    <property type="evidence" value="ECO:0007669"/>
    <property type="project" value="UniProtKB-KW"/>
</dbReference>
<dbReference type="AlphaFoldDB" id="A0A2A5J105"/>
<dbReference type="FunFam" id="1.10.1040.50:FF:000006">
    <property type="entry name" value="Peroxisomal bifunctional enzyme"/>
    <property type="match status" value="1"/>
</dbReference>
<dbReference type="Proteomes" id="UP000230886">
    <property type="component" value="Unassembled WGS sequence"/>
</dbReference>
<keyword evidence="11" id="KW-0443">Lipid metabolism</keyword>
<evidence type="ECO:0000256" key="1">
    <source>
        <dbReference type="ARBA" id="ARBA00002994"/>
    </source>
</evidence>
<gene>
    <name evidence="22" type="ORF">CHR55_31035</name>
</gene>
<keyword evidence="7" id="KW-0276">Fatty acid metabolism</keyword>
<feature type="domain" description="3-hydroxyacyl-CoA dehydrogenase NAD binding" evidence="21">
    <location>
        <begin position="314"/>
        <end position="489"/>
    </location>
</feature>
<sequence>MRFGTQEAVDGGPGQADEVRVRTELRDSVLVVVIDNTPVNALSGEVRKGLQVALDRVDADTQIEALLLVGAGRHFIGGADIREFGKDRVEPTVSELCSRIENCSKPVIAAIRGAAMGGGLEVAVGAHYRLATPSAVLALPEVRLGLLPGSGGTQRVTRLVGIPTALEMMLSGRSLSATEALEFGLVDRVTEGDDVLSEGLAYARELLASGANPRRSCDAVNSSASAEVAQAAIDEARARVRRGSPHLLSPHLIVDAVEASLTLPFVDALALERSFFKQCEQSPQRAGLVHAFFAEREVVRIAEAAAQSRPLGAAGVVGGGTMGATIAVALLDAGLSVTMIERDDASLERGQAAVERVLIGRVAKGRMSEGAKADVMKQFSGETDYDALKTVDLVIEAVFEDMAVKQKVFSELDRVCRSGAVLATNTSYLDIDSLAASISRPQDVIGLHFFAPAHIMKLLEVVVPAKAESDVVATAFTLAKMMGKVPVRAGVCDGFIGNRILSVYRRAAEYMIEDGATPYQIDSALREFGYPMGPFQVSDLSGGDIGLATRKRQAATRDPAMRYVHVADRIAERGWYGQKTGRGWYLYPDETRVGQPDPEVLEIIAAERRAAGIEQPRLFTDEEIVRRYVAAMVNEGAKVVADGIALRPLDVDITFMHGFGFPRFRGGPMKYADTVGLDRILRDLEEFALDDPGFWRPAPLLCDLVAQGLNFESLNTRR</sequence>
<dbReference type="RefSeq" id="WP_099698835.1">
    <property type="nucleotide sequence ID" value="NZ_NOVD01000058.1"/>
</dbReference>
<dbReference type="GO" id="GO:0006635">
    <property type="term" value="P:fatty acid beta-oxidation"/>
    <property type="evidence" value="ECO:0007669"/>
    <property type="project" value="UniProtKB-UniPathway"/>
</dbReference>
<keyword evidence="14" id="KW-0456">Lyase</keyword>
<evidence type="ECO:0000256" key="12">
    <source>
        <dbReference type="ARBA" id="ARBA00023140"/>
    </source>
</evidence>
<comment type="caution">
    <text evidence="22">The sequence shown here is derived from an EMBL/GenBank/DDBJ whole genome shotgun (WGS) entry which is preliminary data.</text>
</comment>
<dbReference type="InterPro" id="IPR018376">
    <property type="entry name" value="Enoyl-CoA_hyd/isom_CS"/>
</dbReference>
<dbReference type="EMBL" id="NOVD01000058">
    <property type="protein sequence ID" value="PCK23042.1"/>
    <property type="molecule type" value="Genomic_DNA"/>
</dbReference>
<dbReference type="InterPro" id="IPR036291">
    <property type="entry name" value="NAD(P)-bd_dom_sf"/>
</dbReference>
<keyword evidence="10" id="KW-0520">NAD</keyword>
<evidence type="ECO:0000259" key="21">
    <source>
        <dbReference type="Pfam" id="PF02737"/>
    </source>
</evidence>
<evidence type="ECO:0000256" key="9">
    <source>
        <dbReference type="ARBA" id="ARBA00023002"/>
    </source>
</evidence>
<name>A0A2A5J105_RHOSG</name>
<dbReference type="GO" id="GO:0003857">
    <property type="term" value="F:(3S)-3-hydroxyacyl-CoA dehydrogenase (NAD+) activity"/>
    <property type="evidence" value="ECO:0007669"/>
    <property type="project" value="UniProtKB-EC"/>
</dbReference>
<dbReference type="InterPro" id="IPR001753">
    <property type="entry name" value="Enoyl-CoA_hydra/iso"/>
</dbReference>